<dbReference type="GO" id="GO:0031177">
    <property type="term" value="F:phosphopantetheine binding"/>
    <property type="evidence" value="ECO:0007669"/>
    <property type="project" value="InterPro"/>
</dbReference>
<dbReference type="InterPro" id="IPR000873">
    <property type="entry name" value="AMP-dep_synth/lig_dom"/>
</dbReference>
<dbReference type="Gene3D" id="3.30.559.30">
    <property type="entry name" value="Nonribosomal peptide synthetase, condensation domain"/>
    <property type="match status" value="3"/>
</dbReference>
<dbReference type="RefSeq" id="WP_271140946.1">
    <property type="nucleotide sequence ID" value="NZ_JAPYYP010000044.1"/>
</dbReference>
<dbReference type="CDD" id="cd19535">
    <property type="entry name" value="Cyc_NRPS"/>
    <property type="match status" value="1"/>
</dbReference>
<dbReference type="FunFam" id="1.10.1200.10:FF:000005">
    <property type="entry name" value="Nonribosomal peptide synthetase 1"/>
    <property type="match status" value="2"/>
</dbReference>
<keyword evidence="5" id="KW-0436">Ligase</keyword>
<reference evidence="9" key="1">
    <citation type="submission" date="2022-12" db="EMBL/GenBank/DDBJ databases">
        <title>Draft genome sequence of the thermophilic strain Brevibacillus thermoruber HT42, isolated from Los Humeros, Puebla, Mexico, with biotechnological potential.</title>
        <authorList>
            <person name="Lara Sanchez J."/>
            <person name="Solis Palacios R."/>
            <person name="Bustos Baena A.S."/>
            <person name="Ruz Baez A.E."/>
            <person name="Espinosa Luna G."/>
            <person name="Oliart Ros R.M."/>
        </authorList>
    </citation>
    <scope>NUCLEOTIDE SEQUENCE</scope>
    <source>
        <strain evidence="9">HT42</strain>
    </source>
</reference>
<evidence type="ECO:0000256" key="2">
    <source>
        <dbReference type="ARBA" id="ARBA00006432"/>
    </source>
</evidence>
<dbReference type="Gene3D" id="3.40.50.980">
    <property type="match status" value="2"/>
</dbReference>
<evidence type="ECO:0000256" key="6">
    <source>
        <dbReference type="ARBA" id="ARBA00023194"/>
    </source>
</evidence>
<name>A0A9X3TV33_9BACL</name>
<dbReference type="Pfam" id="PF13193">
    <property type="entry name" value="AMP-binding_C"/>
    <property type="match status" value="2"/>
</dbReference>
<dbReference type="GO" id="GO:0009366">
    <property type="term" value="C:enterobactin synthetase complex"/>
    <property type="evidence" value="ECO:0007669"/>
    <property type="project" value="TreeGrafter"/>
</dbReference>
<dbReference type="FunFam" id="2.30.38.10:FF:000001">
    <property type="entry name" value="Non-ribosomal peptide synthetase PvdI"/>
    <property type="match status" value="2"/>
</dbReference>
<keyword evidence="3" id="KW-0596">Phosphopantetheine</keyword>
<dbReference type="FunFam" id="3.30.559.30:FF:000006">
    <property type="entry name" value="Yersiniabactin polyketide/non-ribosomal peptide synthetase"/>
    <property type="match status" value="1"/>
</dbReference>
<dbReference type="InterPro" id="IPR057737">
    <property type="entry name" value="Condensation_MtbB-like"/>
</dbReference>
<comment type="similarity">
    <text evidence="2">Belongs to the ATP-dependent AMP-binding enzyme family.</text>
</comment>
<organism evidence="9 10">
    <name type="scientific">Brevibacillus thermoruber</name>
    <dbReference type="NCBI Taxonomy" id="33942"/>
    <lineage>
        <taxon>Bacteria</taxon>
        <taxon>Bacillati</taxon>
        <taxon>Bacillota</taxon>
        <taxon>Bacilli</taxon>
        <taxon>Bacillales</taxon>
        <taxon>Paenibacillaceae</taxon>
        <taxon>Brevibacillus</taxon>
    </lineage>
</organism>
<dbReference type="InterPro" id="IPR010071">
    <property type="entry name" value="AA_adenyl_dom"/>
</dbReference>
<dbReference type="SUPFAM" id="SSF52777">
    <property type="entry name" value="CoA-dependent acyltransferases"/>
    <property type="match status" value="6"/>
</dbReference>
<accession>A0A9X3TV33</accession>
<dbReference type="GO" id="GO:0005829">
    <property type="term" value="C:cytosol"/>
    <property type="evidence" value="ECO:0007669"/>
    <property type="project" value="TreeGrafter"/>
</dbReference>
<keyword evidence="10" id="KW-1185">Reference proteome</keyword>
<dbReference type="InterPro" id="IPR036736">
    <property type="entry name" value="ACP-like_sf"/>
</dbReference>
<evidence type="ECO:0000256" key="5">
    <source>
        <dbReference type="ARBA" id="ARBA00022598"/>
    </source>
</evidence>
<dbReference type="PROSITE" id="PS00455">
    <property type="entry name" value="AMP_BINDING"/>
    <property type="match status" value="2"/>
</dbReference>
<dbReference type="PROSITE" id="PS50075">
    <property type="entry name" value="CARRIER"/>
    <property type="match status" value="2"/>
</dbReference>
<keyword evidence="6" id="KW-0045">Antibiotic biosynthesis</keyword>
<evidence type="ECO:0000256" key="3">
    <source>
        <dbReference type="ARBA" id="ARBA00022450"/>
    </source>
</evidence>
<dbReference type="InterPro" id="IPR023213">
    <property type="entry name" value="CAT-like_dom_sf"/>
</dbReference>
<feature type="domain" description="Carrier" evidence="8">
    <location>
        <begin position="2047"/>
        <end position="2122"/>
    </location>
</feature>
<dbReference type="PANTHER" id="PTHR45527:SF14">
    <property type="entry name" value="PLIPASTATIN SYNTHASE SUBUNIT B"/>
    <property type="match status" value="1"/>
</dbReference>
<dbReference type="InterPro" id="IPR009081">
    <property type="entry name" value="PP-bd_ACP"/>
</dbReference>
<dbReference type="InterPro" id="IPR042099">
    <property type="entry name" value="ANL_N_sf"/>
</dbReference>
<dbReference type="PANTHER" id="PTHR45527">
    <property type="entry name" value="NONRIBOSOMAL PEPTIDE SYNTHETASE"/>
    <property type="match status" value="1"/>
</dbReference>
<dbReference type="SUPFAM" id="SSF47336">
    <property type="entry name" value="ACP-like"/>
    <property type="match status" value="2"/>
</dbReference>
<feature type="domain" description="Carrier" evidence="8">
    <location>
        <begin position="969"/>
        <end position="1043"/>
    </location>
</feature>
<dbReference type="Gene3D" id="3.30.559.10">
    <property type="entry name" value="Chloramphenicol acetyltransferase-like domain"/>
    <property type="match status" value="3"/>
</dbReference>
<keyword evidence="7" id="KW-0511">Multifunctional enzyme</keyword>
<dbReference type="SUPFAM" id="SSF56801">
    <property type="entry name" value="Acetyl-CoA synthetase-like"/>
    <property type="match status" value="3"/>
</dbReference>
<keyword evidence="4" id="KW-0597">Phosphoprotein</keyword>
<dbReference type="SMART" id="SM00823">
    <property type="entry name" value="PKS_PP"/>
    <property type="match status" value="2"/>
</dbReference>
<evidence type="ECO:0000259" key="8">
    <source>
        <dbReference type="PROSITE" id="PS50075"/>
    </source>
</evidence>
<dbReference type="FunFam" id="3.30.559.10:FF:000023">
    <property type="entry name" value="Non-ribosomal peptide synthetase"/>
    <property type="match status" value="1"/>
</dbReference>
<dbReference type="Gene3D" id="3.30.300.30">
    <property type="match status" value="2"/>
</dbReference>
<dbReference type="GO" id="GO:0043041">
    <property type="term" value="P:amino acid activation for nonribosomal peptide biosynthetic process"/>
    <property type="evidence" value="ECO:0007669"/>
    <property type="project" value="TreeGrafter"/>
</dbReference>
<dbReference type="PROSITE" id="PS00012">
    <property type="entry name" value="PHOSPHOPANTETHEINE"/>
    <property type="match status" value="2"/>
</dbReference>
<dbReference type="NCBIfam" id="NF003417">
    <property type="entry name" value="PRK04813.1"/>
    <property type="match status" value="3"/>
</dbReference>
<dbReference type="Pfam" id="PF00550">
    <property type="entry name" value="PP-binding"/>
    <property type="match status" value="2"/>
</dbReference>
<dbReference type="Proteomes" id="UP001151071">
    <property type="component" value="Unassembled WGS sequence"/>
</dbReference>
<dbReference type="InterPro" id="IPR020806">
    <property type="entry name" value="PKS_PP-bd"/>
</dbReference>
<dbReference type="InterPro" id="IPR006162">
    <property type="entry name" value="Ppantetheine_attach_site"/>
</dbReference>
<dbReference type="Pfam" id="PF00501">
    <property type="entry name" value="AMP-binding"/>
    <property type="match status" value="2"/>
</dbReference>
<feature type="non-terminal residue" evidence="9">
    <location>
        <position position="2642"/>
    </location>
</feature>
<dbReference type="GO" id="GO:0008610">
    <property type="term" value="P:lipid biosynthetic process"/>
    <property type="evidence" value="ECO:0007669"/>
    <property type="project" value="UniProtKB-ARBA"/>
</dbReference>
<dbReference type="Gene3D" id="1.10.1200.10">
    <property type="entry name" value="ACP-like"/>
    <property type="match status" value="2"/>
</dbReference>
<evidence type="ECO:0000256" key="7">
    <source>
        <dbReference type="ARBA" id="ARBA00023268"/>
    </source>
</evidence>
<dbReference type="EMBL" id="JAPYYP010000044">
    <property type="protein sequence ID" value="MDA5110800.1"/>
    <property type="molecule type" value="Genomic_DNA"/>
</dbReference>
<gene>
    <name evidence="9" type="ORF">O3V59_20875</name>
</gene>
<dbReference type="FunFam" id="3.30.300.30:FF:000010">
    <property type="entry name" value="Enterobactin synthetase component F"/>
    <property type="match status" value="2"/>
</dbReference>
<dbReference type="InterPro" id="IPR001242">
    <property type="entry name" value="Condensation_dom"/>
</dbReference>
<proteinExistence type="inferred from homology"/>
<dbReference type="InterPro" id="IPR025110">
    <property type="entry name" value="AMP-bd_C"/>
</dbReference>
<evidence type="ECO:0000313" key="10">
    <source>
        <dbReference type="Proteomes" id="UP001151071"/>
    </source>
</evidence>
<dbReference type="FunFam" id="3.40.50.980:FF:000002">
    <property type="entry name" value="Enterobactin synthetase component F"/>
    <property type="match status" value="1"/>
</dbReference>
<evidence type="ECO:0000256" key="4">
    <source>
        <dbReference type="ARBA" id="ARBA00022553"/>
    </source>
</evidence>
<dbReference type="Gene3D" id="3.40.50.12780">
    <property type="entry name" value="N-terminal domain of ligase-like"/>
    <property type="match status" value="2"/>
</dbReference>
<dbReference type="GO" id="GO:0047527">
    <property type="term" value="F:2,3-dihydroxybenzoate-serine ligase activity"/>
    <property type="evidence" value="ECO:0007669"/>
    <property type="project" value="TreeGrafter"/>
</dbReference>
<dbReference type="FunFam" id="3.40.50.980:FF:000001">
    <property type="entry name" value="Non-ribosomal peptide synthetase"/>
    <property type="match status" value="2"/>
</dbReference>
<dbReference type="FunFam" id="3.40.50.12780:FF:000012">
    <property type="entry name" value="Non-ribosomal peptide synthetase"/>
    <property type="match status" value="2"/>
</dbReference>
<protein>
    <submittedName>
        <fullName evidence="9">Amino acid adenylation domain-containing protein</fullName>
    </submittedName>
</protein>
<dbReference type="GO" id="GO:0009239">
    <property type="term" value="P:enterobactin biosynthetic process"/>
    <property type="evidence" value="ECO:0007669"/>
    <property type="project" value="TreeGrafter"/>
</dbReference>
<dbReference type="InterPro" id="IPR045851">
    <property type="entry name" value="AMP-bd_C_sf"/>
</dbReference>
<dbReference type="Gene3D" id="2.30.38.10">
    <property type="entry name" value="Luciferase, Domain 3"/>
    <property type="match status" value="1"/>
</dbReference>
<dbReference type="InterPro" id="IPR020845">
    <property type="entry name" value="AMP-binding_CS"/>
</dbReference>
<sequence length="2642" mass="300205">MQYEVIEGYRLSPQQKRVWNLQNMGFVGTNYLVVRLVGELSKEALQSALVRLVNDHEIFRTDLKTYEELLVPVQVVRNDSLFYWNVLDLRALRKEQQRKEIEDLLDIEKSISFKEGDTLLRATLALLEEREAVLVLTTVSYYTDTWTLKTLAETLGSLYSACLTGREEESEIVQYGQYAEWQNEILSEMEDEEKQHWNRLGLLPLPQASLPFAKGRTDTEISAGEETFSWTLSSELVSKVEELAEEASVTPEVVLFAGWQSVLSRLTNQSELVIGFGVDGRAFKELEGALGLYGKYLPIRGGVVGTETFRSILHRLSQRVEHAREWQGTFWIEEWSQSVEESERCERLQFGFDYLNTEVQIKNEGDLEFTILALNSSIDRFDLRLSCLQRRGELNLELRFDSSLYRIDDIRDLASYFNEFLRQAVMRLDDPAVEFDLLDEFKKHQILVEWSMTEAPLTGQPVHKKFEEQVLKTPERVAVLYQDQQLTFMDLNIRANELAHRLIKMGVGADVRVAICVEPSLDLVVGILGVLKAGGAYVPVDPSYPKERIQYMLEDSLATVLLTQKHLADQLSDHAPEMLFLDEVEALIKENDQNPDVIVTSEDLAYIIYTSGSTGRPKGTLIHHGGLTNYLEWAIQAYEAEKGEGAPLHSSIAFDLTVTSLFVPLLAGNKVVLVPQDNSLDGLVTVLREHRKFSFIKLTPAHLKVLSQKLDPTEVRGMFRKMIIGGEALLASDVEFWRKHAPETVLYNEYGPTEAVVGCIVYEIPSTAVLEGTVPIGRPIAGARIYILDENKKPVPVGSPGEIFIGGAGVARGYLNQPALTAERFLENPFFAGDRLYKTGDLARYLPDGTIEYIGRLDDQVKIRGYRIEPIEITKLLDKHPLVRESVVVACEDVPGEKRLVAYVVTKGKTKLSVKELRDFLGSQLPSYMLPSAFVSLEKLPLTSNGKVDKKALPNPDQIRLDTGEVFIASRSEEEEILSGIWAQVLGVDQVGIDDNYFALGGDSIRSIQVVARAQERGIKFSVEDMFRFPTIRSLMHHLRTIEYETSKPKNREPFGMLTEIDRRKIPNGIIDAYPLTLLQEGMIFHSEFSPDTPIYHDITSLHIKAPFHPELLREAIDFVVNRHATLRTSYDLTTFSRPLQLVHEKGVTDLMVDDITHLSFEEQETYVANWLEEEKGRGFDWRQLPLLRFHVHRRSEDSFQFTVSFHHAILDGWSEATMLMEMFRYYLKLVAGEKPQADVLGTLFRDFVELERLAMEECRQYWDEKLQNMSLMKLPRWKKVNEGNLLDPCKRVIYVLEVPIPHEISEGIKKLAVTLAVPLKNVLLAAHMRVLNLLSNQTDLLTCVVSAGRPESPDGERVLGLFINSLPFRMNLEGGTWKELALQAFETEREMLPYRRYPIAEIKRNHGGRLLSETLFYFTHYHVYHGLQELPGVEVLSNYLYEETSFPLASNFFLDPFTNRVHLKLKCDTNVLERDQINLIGQYYLNVLTAMATDPDARYEEADLLTEAERRKMWMEWNNHETKAEVIEDNQTLVRMFEEQVAKHPNNTAVSYEGNTLTYTELNRRANQLAHYLRGLGVGPESLVGLCVDRSLDMIVSILGIQKAGGAYVPLDTSNPKERLAYILQDCAPTVLVTKSNMLDNLPEHLAQTVCLDVQADEIAKMPDINPIPVANADNLAYIIYTSGSTGQPKGVLTTHRNVLRLFSSTNHWFNFNENDVWTVFHSYAFDFSVWEIWGALLYGGKAVVVPLFVARSPEAFYELLVEEKVTVLNQTPSAFRQLMNVEEGREPSSDLSLRYVIFGGEALDIPSLAPWFDRHGDQQPHLINMYGITETTVHVTFRPLTRADLDAPGSVIGLPIPDLKVYLLDAQLNPVPVGVPGEIYVSGAGLARGYLNQEELTRKRFVRNPFHHDASEHLYKSGDLARYLPNGDLEYVGRIDDQVKIRGYRIELGEIQSALSQHGSVRESVVVMREDVPGDKRLVAYVVSTGELTVSDLRQHLANRLPDYMVPSAFVLLKELPMTANGKIDRRALPKPSQDRPDLVSEFVAPRNEVEELIAGTWSSVLGRERVGINDNFFELGGHSLLATQVITLLRDSLQINLPLRALFEAPTVRELAVLVEELRSQGAVYNPMPVISPDLENRYEKFPLTDIQQAYLVGRDKVFELGNSAAHIYMRFESDGLDVERLNKAVQRLIDRHDMLRAIVHPDGQQQILKSVPPYVIKVKDLRGLDKEEIQNQIEEDRRALSHQVFHTDQWPLFEIRANRIDETRYVLHVSIDLLITDADSLGILSRELGVFYSNPEANLPPLEVSFRDYVLGELSFRQSEQYKESLRYWTERLKTLPPAPEMPLISGLESIDKPEFVRYKGSLEEGLWKKLKAQAARIGVTPSGVLLAAYSAVLRRWAKKPQFTINVTTYNCLPFHPQAKDLVGDFTSLTLLGVDSDKRNFEELAKSIQKQFMDDLDHNYVSGIHIMRELARMHGSPLGNLMPVVFTSVLPLHTRDAYGDNPIPADLVEAITQSPQLLIDHQVSEEKGSLHFRWDVLEYVFPEGYIHGMFNAYQKLLHRLALDEKAWLEQTLDLIPAEDVEMQKLANATEGVVTDNQLHTLFAKQVAQRPDQHAVVSSDRTLTYGELFRRTNQLARKL</sequence>
<evidence type="ECO:0000313" key="9">
    <source>
        <dbReference type="EMBL" id="MDA5110800.1"/>
    </source>
</evidence>
<dbReference type="Pfam" id="PF00668">
    <property type="entry name" value="Condensation"/>
    <property type="match status" value="3"/>
</dbReference>
<dbReference type="NCBIfam" id="TIGR01733">
    <property type="entry name" value="AA-adenyl-dom"/>
    <property type="match status" value="2"/>
</dbReference>
<evidence type="ECO:0000256" key="1">
    <source>
        <dbReference type="ARBA" id="ARBA00001957"/>
    </source>
</evidence>
<dbReference type="CDD" id="cd17643">
    <property type="entry name" value="A_NRPS_Cytc1-like"/>
    <property type="match status" value="1"/>
</dbReference>
<comment type="caution">
    <text evidence="9">The sequence shown here is derived from an EMBL/GenBank/DDBJ whole genome shotgun (WGS) entry which is preliminary data.</text>
</comment>
<comment type="cofactor">
    <cofactor evidence="1">
        <name>pantetheine 4'-phosphate</name>
        <dbReference type="ChEBI" id="CHEBI:47942"/>
    </cofactor>
</comment>